<sequence length="196" mass="22852">MKKNVTIMVIIHSDLQDYQKNKLYADYFVWLKTELELISGREVLILMYHHDEAPKLAGYNYRNENEQAALQGWRDLLHDLYSKISYRDRDEANLTKYLLLTRDNINEQLGGVLGWTGGIAMFKGHCAIASISSYRAPAHEIGHMLGATHEDSEVVYDGWWHDTIMLADDFSLARGNVYRFSDKNRENIREYLNRFS</sequence>
<organism evidence="1 2">
    <name type="scientific">Pseudomonas fluorescens</name>
    <dbReference type="NCBI Taxonomy" id="294"/>
    <lineage>
        <taxon>Bacteria</taxon>
        <taxon>Pseudomonadati</taxon>
        <taxon>Pseudomonadota</taxon>
        <taxon>Gammaproteobacteria</taxon>
        <taxon>Pseudomonadales</taxon>
        <taxon>Pseudomonadaceae</taxon>
        <taxon>Pseudomonas</taxon>
    </lineage>
</organism>
<dbReference type="SUPFAM" id="SSF55486">
    <property type="entry name" value="Metalloproteases ('zincins'), catalytic domain"/>
    <property type="match status" value="1"/>
</dbReference>
<evidence type="ECO:0000313" key="1">
    <source>
        <dbReference type="EMBL" id="VVO76658.1"/>
    </source>
</evidence>
<name>A0A8H2NQI4_PSEFL</name>
<dbReference type="RefSeq" id="WP_150753822.1">
    <property type="nucleotide sequence ID" value="NZ_CABVHR010000006.1"/>
</dbReference>
<evidence type="ECO:0008006" key="3">
    <source>
        <dbReference type="Google" id="ProtNLM"/>
    </source>
</evidence>
<proteinExistence type="predicted"/>
<dbReference type="Proteomes" id="UP000325723">
    <property type="component" value="Unassembled WGS sequence"/>
</dbReference>
<protein>
    <recommendedName>
        <fullName evidence="3">Reprolysin-like metallo-peptidase family M12B</fullName>
    </recommendedName>
</protein>
<dbReference type="AlphaFoldDB" id="A0A8H2NQI4"/>
<reference evidence="1 2" key="1">
    <citation type="submission" date="2019-09" db="EMBL/GenBank/DDBJ databases">
        <authorList>
            <person name="Chandra G."/>
            <person name="Truman W A."/>
        </authorList>
    </citation>
    <scope>NUCLEOTIDE SEQUENCE [LARGE SCALE GENOMIC DNA]</scope>
    <source>
        <strain evidence="1">PS900</strain>
    </source>
</reference>
<dbReference type="GO" id="GO:0008237">
    <property type="term" value="F:metallopeptidase activity"/>
    <property type="evidence" value="ECO:0007669"/>
    <property type="project" value="InterPro"/>
</dbReference>
<dbReference type="Gene3D" id="3.40.390.10">
    <property type="entry name" value="Collagenase (Catalytic Domain)"/>
    <property type="match status" value="1"/>
</dbReference>
<evidence type="ECO:0000313" key="2">
    <source>
        <dbReference type="Proteomes" id="UP000325723"/>
    </source>
</evidence>
<dbReference type="EMBL" id="CABVIE010000004">
    <property type="protein sequence ID" value="VVO76658.1"/>
    <property type="molecule type" value="Genomic_DNA"/>
</dbReference>
<gene>
    <name evidence="1" type="ORF">PS900_01592</name>
</gene>
<dbReference type="InterPro" id="IPR024079">
    <property type="entry name" value="MetalloPept_cat_dom_sf"/>
</dbReference>
<accession>A0A8H2NQI4</accession>
<comment type="caution">
    <text evidence="1">The sequence shown here is derived from an EMBL/GenBank/DDBJ whole genome shotgun (WGS) entry which is preliminary data.</text>
</comment>